<dbReference type="GO" id="GO:0004674">
    <property type="term" value="F:protein serine/threonine kinase activity"/>
    <property type="evidence" value="ECO:0007669"/>
    <property type="project" value="UniProtKB-KW"/>
</dbReference>
<comment type="similarity">
    <text evidence="9">Belongs to the protein kinase superfamily.</text>
</comment>
<sequence length="475" mass="53237">MKLFKKLWPAKIEPHVPERELAISSPTEVTHPIHIVINRETNCFEGVPPGWRKQMDFIIGEYEVKENPEAALSAMMFLKAKENHQDALPAMFMNSSILQPTVDSDYKPSSPVAKPCTVSNTDYEKTSTKTVTESSENQVRKEENTLPNSVLRRHNQAQKSEAEGGVEEAQAQGKSTQMSDTEVMMEFQKLCSPGDPELIYDRNKELGSGASGTVFIAREKATGQRVAVKDINLEKQHKKEAILTEVNLMKNLQHKNLVNFLDLFLQNDHLWVIMELLDGGPLTDVVTQTVMKEPQIAAVCSQALQGIAYLHDNGIIHRDIKSDNVLLGKDGSVKLTDFGFSAVLTGDEKRQTMIGTPYWMAPEVVHRKYYGPKIDIWSLGIMAIEMIEGEPPYLNETPLRALYLIASKGKPDIESQKELSQEFQEFLDCCLEVDVEKRATAAELLSHRFLTKAVSTATLKPHIEAAQKILGKNIH</sequence>
<dbReference type="CDD" id="cd06614">
    <property type="entry name" value="STKc_PAK"/>
    <property type="match status" value="1"/>
</dbReference>
<accession>A0A0P4WDP2</accession>
<dbReference type="EC" id="2.7.11.1" evidence="2"/>
<protein>
    <recommendedName>
        <fullName evidence="2">non-specific serine/threonine protein kinase</fullName>
        <ecNumber evidence="2">2.7.11.1</ecNumber>
    </recommendedName>
</protein>
<dbReference type="PROSITE" id="PS00108">
    <property type="entry name" value="PROTEIN_KINASE_ST"/>
    <property type="match status" value="1"/>
</dbReference>
<evidence type="ECO:0000256" key="7">
    <source>
        <dbReference type="ARBA" id="ARBA00022842"/>
    </source>
</evidence>
<dbReference type="PANTHER" id="PTHR45832">
    <property type="entry name" value="SERINE/THREONINE-PROTEIN KINASE SAMKA-RELATED-RELATED"/>
    <property type="match status" value="1"/>
</dbReference>
<keyword evidence="5 8" id="KW-0547">Nucleotide-binding</keyword>
<evidence type="ECO:0000256" key="4">
    <source>
        <dbReference type="ARBA" id="ARBA00022723"/>
    </source>
</evidence>
<dbReference type="InterPro" id="IPR000095">
    <property type="entry name" value="CRIB_dom"/>
</dbReference>
<dbReference type="Pfam" id="PF00069">
    <property type="entry name" value="Pkinase"/>
    <property type="match status" value="1"/>
</dbReference>
<evidence type="ECO:0000256" key="6">
    <source>
        <dbReference type="ARBA" id="ARBA00022840"/>
    </source>
</evidence>
<feature type="binding site" evidence="8">
    <location>
        <position position="229"/>
    </location>
    <ligand>
        <name>ATP</name>
        <dbReference type="ChEBI" id="CHEBI:30616"/>
    </ligand>
</feature>
<dbReference type="PROSITE" id="PS00107">
    <property type="entry name" value="PROTEIN_KINASE_ATP"/>
    <property type="match status" value="1"/>
</dbReference>
<feature type="region of interest" description="Disordered" evidence="10">
    <location>
        <begin position="104"/>
        <end position="179"/>
    </location>
</feature>
<evidence type="ECO:0000256" key="9">
    <source>
        <dbReference type="RuleBase" id="RU000304"/>
    </source>
</evidence>
<dbReference type="Pfam" id="PF00786">
    <property type="entry name" value="PBD"/>
    <property type="match status" value="1"/>
</dbReference>
<evidence type="ECO:0000256" key="2">
    <source>
        <dbReference type="ARBA" id="ARBA00012513"/>
    </source>
</evidence>
<dbReference type="EMBL" id="GDRN01046887">
    <property type="protein sequence ID" value="JAI66754.1"/>
    <property type="molecule type" value="Transcribed_RNA"/>
</dbReference>
<dbReference type="SMART" id="SM00220">
    <property type="entry name" value="S_TKc"/>
    <property type="match status" value="1"/>
</dbReference>
<dbReference type="EMBL" id="GDRN01046886">
    <property type="protein sequence ID" value="JAI66755.1"/>
    <property type="molecule type" value="Transcribed_RNA"/>
</dbReference>
<keyword evidence="9" id="KW-0418">Kinase</keyword>
<keyword evidence="4" id="KW-0479">Metal-binding</keyword>
<dbReference type="GO" id="GO:0005524">
    <property type="term" value="F:ATP binding"/>
    <property type="evidence" value="ECO:0007669"/>
    <property type="project" value="UniProtKB-UniRule"/>
</dbReference>
<dbReference type="SUPFAM" id="SSF56112">
    <property type="entry name" value="Protein kinase-like (PK-like)"/>
    <property type="match status" value="1"/>
</dbReference>
<dbReference type="PROSITE" id="PS50011">
    <property type="entry name" value="PROTEIN_KINASE_DOM"/>
    <property type="match status" value="1"/>
</dbReference>
<keyword evidence="7" id="KW-0460">Magnesium</keyword>
<dbReference type="InterPro" id="IPR008271">
    <property type="entry name" value="Ser/Thr_kinase_AS"/>
</dbReference>
<dbReference type="InterPro" id="IPR000719">
    <property type="entry name" value="Prot_kinase_dom"/>
</dbReference>
<dbReference type="Gene3D" id="1.10.510.10">
    <property type="entry name" value="Transferase(Phosphotransferase) domain 1"/>
    <property type="match status" value="1"/>
</dbReference>
<evidence type="ECO:0000256" key="3">
    <source>
        <dbReference type="ARBA" id="ARBA00022679"/>
    </source>
</evidence>
<keyword evidence="6 8" id="KW-0067">ATP-binding</keyword>
<comment type="cofactor">
    <cofactor evidence="1">
        <name>Mg(2+)</name>
        <dbReference type="ChEBI" id="CHEBI:18420"/>
    </cofactor>
</comment>
<dbReference type="Gene3D" id="3.90.810.10">
    <property type="entry name" value="CRIB domain"/>
    <property type="match status" value="1"/>
</dbReference>
<keyword evidence="9" id="KW-0723">Serine/threonine-protein kinase</keyword>
<dbReference type="InterPro" id="IPR051931">
    <property type="entry name" value="PAK3-like"/>
</dbReference>
<dbReference type="FunFam" id="1.10.510.10:FF:000768">
    <property type="entry name" value="Non-specific serine/threonine protein kinase"/>
    <property type="match status" value="1"/>
</dbReference>
<evidence type="ECO:0000256" key="5">
    <source>
        <dbReference type="ARBA" id="ARBA00022741"/>
    </source>
</evidence>
<dbReference type="InterPro" id="IPR036936">
    <property type="entry name" value="CRIB_dom_sf"/>
</dbReference>
<dbReference type="GO" id="GO:0046872">
    <property type="term" value="F:metal ion binding"/>
    <property type="evidence" value="ECO:0007669"/>
    <property type="project" value="UniProtKB-KW"/>
</dbReference>
<organism evidence="12">
    <name type="scientific">Scylla olivacea</name>
    <name type="common">Orange mud crab</name>
    <name type="synonym">Cancer olivacea</name>
    <dbReference type="NCBI Taxonomy" id="85551"/>
    <lineage>
        <taxon>Eukaryota</taxon>
        <taxon>Metazoa</taxon>
        <taxon>Ecdysozoa</taxon>
        <taxon>Arthropoda</taxon>
        <taxon>Crustacea</taxon>
        <taxon>Multicrustacea</taxon>
        <taxon>Malacostraca</taxon>
        <taxon>Eumalacostraca</taxon>
        <taxon>Eucarida</taxon>
        <taxon>Decapoda</taxon>
        <taxon>Pleocyemata</taxon>
        <taxon>Brachyura</taxon>
        <taxon>Eubrachyura</taxon>
        <taxon>Portunoidea</taxon>
        <taxon>Portunidae</taxon>
        <taxon>Portuninae</taxon>
        <taxon>Scylla</taxon>
    </lineage>
</organism>
<evidence type="ECO:0000256" key="8">
    <source>
        <dbReference type="PROSITE-ProRule" id="PRU10141"/>
    </source>
</evidence>
<evidence type="ECO:0000313" key="12">
    <source>
        <dbReference type="EMBL" id="JAI66754.1"/>
    </source>
</evidence>
<evidence type="ECO:0000259" key="11">
    <source>
        <dbReference type="PROSITE" id="PS50011"/>
    </source>
</evidence>
<evidence type="ECO:0000256" key="1">
    <source>
        <dbReference type="ARBA" id="ARBA00001946"/>
    </source>
</evidence>
<proteinExistence type="inferred from homology"/>
<dbReference type="PANTHER" id="PTHR45832:SF21">
    <property type="entry name" value="NON-SPECIFIC SERINE_THREONINE PROTEIN KINASE"/>
    <property type="match status" value="1"/>
</dbReference>
<dbReference type="InterPro" id="IPR017441">
    <property type="entry name" value="Protein_kinase_ATP_BS"/>
</dbReference>
<dbReference type="AlphaFoldDB" id="A0A0P4WDP2"/>
<evidence type="ECO:0000256" key="10">
    <source>
        <dbReference type="SAM" id="MobiDB-lite"/>
    </source>
</evidence>
<keyword evidence="3" id="KW-0808">Transferase</keyword>
<reference evidence="12" key="1">
    <citation type="submission" date="2015-09" db="EMBL/GenBank/DDBJ databases">
        <title>Scylla olivacea transcriptome.</title>
        <authorList>
            <person name="Ikhwanuddin M."/>
        </authorList>
    </citation>
    <scope>NUCLEOTIDE SEQUENCE</scope>
</reference>
<feature type="domain" description="Protein kinase" evidence="11">
    <location>
        <begin position="200"/>
        <end position="450"/>
    </location>
</feature>
<dbReference type="Gene3D" id="3.30.200.20">
    <property type="entry name" value="Phosphorylase Kinase, domain 1"/>
    <property type="match status" value="1"/>
</dbReference>
<name>A0A0P4WDP2_SCYOL</name>
<dbReference type="InterPro" id="IPR011009">
    <property type="entry name" value="Kinase-like_dom_sf"/>
</dbReference>